<evidence type="ECO:0000259" key="1">
    <source>
        <dbReference type="SMART" id="SM00954"/>
    </source>
</evidence>
<proteinExistence type="predicted"/>
<dbReference type="EMBL" id="JBHSWH010000001">
    <property type="protein sequence ID" value="MFC6703872.1"/>
    <property type="molecule type" value="Genomic_DNA"/>
</dbReference>
<sequence length="325" mass="35835">MSAARRDYAVQFPSVERAAADAVALIAGVLDDAGLNYLSVDGRAKTVASFAEKAMREQNGVPLYPDPMSEIGDTIGVRVITYVRRDVDAVVQLLAAETEVLDDRDLGQETASEGRFGYSSRHLQIRLVPEDRAELPELGDRHVQVQIRTVLQHAWAEFEHDIRYKGTIPTEQRPDFDRRFTLAAGLLELADEEFSTIRDKLQSGAAEAVPSGLAADQISSRELAAYLAGQYAEAAWSRADHYSWIAGLVGELGIQSLAELAETLRTDDSATIDERMAYRTPPGAVRRLDDALLYRFGDEYVALEGNAHRVERLESRLSKLRGAGS</sequence>
<dbReference type="InterPro" id="IPR007685">
    <property type="entry name" value="RelA_SpoT"/>
</dbReference>
<accession>A0ABW2AAU7</accession>
<feature type="domain" description="RelA/SpoT" evidence="1">
    <location>
        <begin position="42"/>
        <end position="170"/>
    </location>
</feature>
<dbReference type="Gene3D" id="3.30.460.10">
    <property type="entry name" value="Beta Polymerase, domain 2"/>
    <property type="match status" value="1"/>
</dbReference>
<protein>
    <submittedName>
        <fullName evidence="2">GTP pyrophosphokinase family protein</fullName>
    </submittedName>
</protein>
<dbReference type="CDD" id="cd05399">
    <property type="entry name" value="NT_Rel-Spo_like"/>
    <property type="match status" value="1"/>
</dbReference>
<dbReference type="PANTHER" id="PTHR41773">
    <property type="entry name" value="GTP PYROPHOSPHATASE-RELATED"/>
    <property type="match status" value="1"/>
</dbReference>
<dbReference type="SUPFAM" id="SSF81301">
    <property type="entry name" value="Nucleotidyltransferase"/>
    <property type="match status" value="1"/>
</dbReference>
<dbReference type="Gene3D" id="1.10.287.860">
    <property type="entry name" value="Nucleotidyltransferase"/>
    <property type="match status" value="1"/>
</dbReference>
<dbReference type="PANTHER" id="PTHR41773:SF1">
    <property type="entry name" value="RELA_SPOT DOMAIN-CONTAINING PROTEIN"/>
    <property type="match status" value="1"/>
</dbReference>
<organism evidence="2 3">
    <name type="scientific">Flexivirga alba</name>
    <dbReference type="NCBI Taxonomy" id="702742"/>
    <lineage>
        <taxon>Bacteria</taxon>
        <taxon>Bacillati</taxon>
        <taxon>Actinomycetota</taxon>
        <taxon>Actinomycetes</taxon>
        <taxon>Micrococcales</taxon>
        <taxon>Dermacoccaceae</taxon>
        <taxon>Flexivirga</taxon>
    </lineage>
</organism>
<reference evidence="3" key="1">
    <citation type="journal article" date="2019" name="Int. J. Syst. Evol. Microbiol.">
        <title>The Global Catalogue of Microorganisms (GCM) 10K type strain sequencing project: providing services to taxonomists for standard genome sequencing and annotation.</title>
        <authorList>
            <consortium name="The Broad Institute Genomics Platform"/>
            <consortium name="The Broad Institute Genome Sequencing Center for Infectious Disease"/>
            <person name="Wu L."/>
            <person name="Ma J."/>
        </authorList>
    </citation>
    <scope>NUCLEOTIDE SEQUENCE [LARGE SCALE GENOMIC DNA]</scope>
    <source>
        <strain evidence="3">CCUG 58127</strain>
    </source>
</reference>
<dbReference type="RefSeq" id="WP_382397608.1">
    <property type="nucleotide sequence ID" value="NZ_JBHSWH010000001.1"/>
</dbReference>
<dbReference type="InterPro" id="IPR043519">
    <property type="entry name" value="NT_sf"/>
</dbReference>
<comment type="caution">
    <text evidence="2">The sequence shown here is derived from an EMBL/GenBank/DDBJ whole genome shotgun (WGS) entry which is preliminary data.</text>
</comment>
<dbReference type="Pfam" id="PF04607">
    <property type="entry name" value="RelA_SpoT"/>
    <property type="match status" value="1"/>
</dbReference>
<evidence type="ECO:0000313" key="2">
    <source>
        <dbReference type="EMBL" id="MFC6703872.1"/>
    </source>
</evidence>
<keyword evidence="3" id="KW-1185">Reference proteome</keyword>
<gene>
    <name evidence="2" type="ORF">ACFQDH_00930</name>
</gene>
<dbReference type="Proteomes" id="UP001596298">
    <property type="component" value="Unassembled WGS sequence"/>
</dbReference>
<dbReference type="SMART" id="SM00954">
    <property type="entry name" value="RelA_SpoT"/>
    <property type="match status" value="1"/>
</dbReference>
<name>A0ABW2AAU7_9MICO</name>
<evidence type="ECO:0000313" key="3">
    <source>
        <dbReference type="Proteomes" id="UP001596298"/>
    </source>
</evidence>